<reference evidence="2 3" key="1">
    <citation type="journal article" date="2016" name="Arch. Microbiol.">
        <title>Streptomyces zhihengii sp. nov., isolated from rhizospheric soil of Psammosilene tunicoides.</title>
        <authorList>
            <person name="Huang M.J."/>
            <person name="Fei J.J."/>
            <person name="Salam N."/>
            <person name="Kim C.J."/>
            <person name="Hozzein W.N."/>
            <person name="Xiao M."/>
            <person name="Huang H.Q."/>
            <person name="Li W.J."/>
        </authorList>
    </citation>
    <scope>NUCLEOTIDE SEQUENCE [LARGE SCALE GENOMIC DNA]</scope>
    <source>
        <strain evidence="2 3">YIM T102</strain>
    </source>
</reference>
<accession>A0ABS2UUN1</accession>
<sequence>MTTPTPRPIPTPRDLAQRPARPAPAPCVSEALARMLTSLPDGSFLSTWYAGADSSSLRPNVRLVAAALATLADPDTGQIPDDKQPTASDLIPATGLSGAEIGLALGMLRQRCWLQRSRRALRPDGVPRRHLTLTIPAAYLPRLTTPAAGGEE</sequence>
<comment type="caution">
    <text evidence="2">The sequence shown here is derived from an EMBL/GenBank/DDBJ whole genome shotgun (WGS) entry which is preliminary data.</text>
</comment>
<feature type="region of interest" description="Disordered" evidence="1">
    <location>
        <begin position="1"/>
        <end position="24"/>
    </location>
</feature>
<dbReference type="EMBL" id="JAFEJA010000001">
    <property type="protein sequence ID" value="MBM9620998.1"/>
    <property type="molecule type" value="Genomic_DNA"/>
</dbReference>
<evidence type="ECO:0000256" key="1">
    <source>
        <dbReference type="SAM" id="MobiDB-lite"/>
    </source>
</evidence>
<dbReference type="RefSeq" id="WP_205374907.1">
    <property type="nucleotide sequence ID" value="NZ_JAFEJA010000001.1"/>
</dbReference>
<keyword evidence="3" id="KW-1185">Reference proteome</keyword>
<organism evidence="2 3">
    <name type="scientific">Streptomyces zhihengii</name>
    <dbReference type="NCBI Taxonomy" id="1818004"/>
    <lineage>
        <taxon>Bacteria</taxon>
        <taxon>Bacillati</taxon>
        <taxon>Actinomycetota</taxon>
        <taxon>Actinomycetes</taxon>
        <taxon>Kitasatosporales</taxon>
        <taxon>Streptomycetaceae</taxon>
        <taxon>Streptomyces</taxon>
    </lineage>
</organism>
<gene>
    <name evidence="2" type="ORF">JE024_20095</name>
</gene>
<feature type="compositionally biased region" description="Pro residues" evidence="1">
    <location>
        <begin position="1"/>
        <end position="11"/>
    </location>
</feature>
<dbReference type="Proteomes" id="UP000664109">
    <property type="component" value="Unassembled WGS sequence"/>
</dbReference>
<proteinExistence type="predicted"/>
<name>A0ABS2UUN1_9ACTN</name>
<evidence type="ECO:0000313" key="2">
    <source>
        <dbReference type="EMBL" id="MBM9620998.1"/>
    </source>
</evidence>
<evidence type="ECO:0000313" key="3">
    <source>
        <dbReference type="Proteomes" id="UP000664109"/>
    </source>
</evidence>
<protein>
    <submittedName>
        <fullName evidence="2">Uncharacterized protein</fullName>
    </submittedName>
</protein>